<dbReference type="EMBL" id="CM047587">
    <property type="protein sequence ID" value="KAI9907829.1"/>
    <property type="molecule type" value="Genomic_DNA"/>
</dbReference>
<evidence type="ECO:0000313" key="1">
    <source>
        <dbReference type="EMBL" id="KAI9907829.1"/>
    </source>
</evidence>
<evidence type="ECO:0000313" key="2">
    <source>
        <dbReference type="Proteomes" id="UP001163321"/>
    </source>
</evidence>
<organism evidence="1 2">
    <name type="scientific">Peronosclerospora sorghi</name>
    <dbReference type="NCBI Taxonomy" id="230839"/>
    <lineage>
        <taxon>Eukaryota</taxon>
        <taxon>Sar</taxon>
        <taxon>Stramenopiles</taxon>
        <taxon>Oomycota</taxon>
        <taxon>Peronosporomycetes</taxon>
        <taxon>Peronosporales</taxon>
        <taxon>Peronosporaceae</taxon>
        <taxon>Peronosclerospora</taxon>
    </lineage>
</organism>
<name>A0ACC0VMZ8_9STRA</name>
<reference evidence="1 2" key="1">
    <citation type="journal article" date="2022" name="bioRxiv">
        <title>The genome of the oomycete Peronosclerospora sorghi, a cosmopolitan pathogen of maize and sorghum, is inflated with dispersed pseudogenes.</title>
        <authorList>
            <person name="Fletcher K."/>
            <person name="Martin F."/>
            <person name="Isakeit T."/>
            <person name="Cavanaugh K."/>
            <person name="Magill C."/>
            <person name="Michelmore R."/>
        </authorList>
    </citation>
    <scope>NUCLEOTIDE SEQUENCE [LARGE SCALE GENOMIC DNA]</scope>
    <source>
        <strain evidence="1">P6</strain>
    </source>
</reference>
<comment type="caution">
    <text evidence="1">The sequence shown here is derived from an EMBL/GenBank/DDBJ whole genome shotgun (WGS) entry which is preliminary data.</text>
</comment>
<dbReference type="Proteomes" id="UP001163321">
    <property type="component" value="Chromosome 8"/>
</dbReference>
<accession>A0ACC0VMZ8</accession>
<protein>
    <submittedName>
        <fullName evidence="1">Uncharacterized protein</fullName>
    </submittedName>
</protein>
<gene>
    <name evidence="1" type="ORF">PsorP6_003452</name>
</gene>
<proteinExistence type="predicted"/>
<sequence length="152" mass="16742">MKSTNNTPDTIRPVDRIITPFHGPSLHTPMTVAQRLETVSGQLSNGASVPLWSPETGEDTDNTQVLPTFDACLRVIISAAERMMDLEQEPSSLAVAVAYDEALDIVTAAMNRVKEIRPRDAANEYVLDADRAVSSIRELLRPSPPVRRALQY</sequence>
<keyword evidence="2" id="KW-1185">Reference proteome</keyword>